<evidence type="ECO:0000256" key="1">
    <source>
        <dbReference type="ARBA" id="ARBA00022987"/>
    </source>
</evidence>
<dbReference type="PANTHER" id="PTHR36852:SF1">
    <property type="entry name" value="PROTEIN GVPL 2"/>
    <property type="match status" value="1"/>
</dbReference>
<dbReference type="Proteomes" id="UP000654345">
    <property type="component" value="Unassembled WGS sequence"/>
</dbReference>
<accession>A0ABQ3V151</accession>
<keyword evidence="1" id="KW-0304">Gas vesicle</keyword>
<gene>
    <name evidence="4" type="ORF">KSB_73410</name>
</gene>
<dbReference type="Pfam" id="PF06386">
    <property type="entry name" value="GvpL_GvpF"/>
    <property type="match status" value="1"/>
</dbReference>
<comment type="similarity">
    <text evidence="3">Belongs to the gas vesicle GvpF/GvpL family.</text>
</comment>
<dbReference type="RefSeq" id="WP_201375108.1">
    <property type="nucleotide sequence ID" value="NZ_BNJG01000003.1"/>
</dbReference>
<evidence type="ECO:0008006" key="6">
    <source>
        <dbReference type="Google" id="ProtNLM"/>
    </source>
</evidence>
<dbReference type="InterPro" id="IPR009430">
    <property type="entry name" value="GvpL/GvpF"/>
</dbReference>
<evidence type="ECO:0000313" key="4">
    <source>
        <dbReference type="EMBL" id="GHO58866.1"/>
    </source>
</evidence>
<evidence type="ECO:0000256" key="2">
    <source>
        <dbReference type="ARBA" id="ARBA00035108"/>
    </source>
</evidence>
<reference evidence="4 5" key="1">
    <citation type="journal article" date="2021" name="Int. J. Syst. Evol. Microbiol.">
        <title>Reticulibacter mediterranei gen. nov., sp. nov., within the new family Reticulibacteraceae fam. nov., and Ktedonospora formicarum gen. nov., sp. nov., Ktedonobacter robiniae sp. nov., Dictyobacter formicarum sp. nov. and Dictyobacter arantiisoli sp. nov., belonging to the class Ktedonobacteria.</title>
        <authorList>
            <person name="Yabe S."/>
            <person name="Zheng Y."/>
            <person name="Wang C.M."/>
            <person name="Sakai Y."/>
            <person name="Abe K."/>
            <person name="Yokota A."/>
            <person name="Donadio S."/>
            <person name="Cavaletti L."/>
            <person name="Monciardini P."/>
        </authorList>
    </citation>
    <scope>NUCLEOTIDE SEQUENCE [LARGE SCALE GENOMIC DNA]</scope>
    <source>
        <strain evidence="4 5">SOSP1-30</strain>
    </source>
</reference>
<proteinExistence type="inferred from homology"/>
<protein>
    <recommendedName>
        <fullName evidence="6">Gas vesicle synthesis GvpLGvpF</fullName>
    </recommendedName>
</protein>
<comment type="subcellular location">
    <subcellularLocation>
        <location evidence="2">Gas vesicle</location>
    </subcellularLocation>
</comment>
<dbReference type="EMBL" id="BNJG01000003">
    <property type="protein sequence ID" value="GHO58866.1"/>
    <property type="molecule type" value="Genomic_DNA"/>
</dbReference>
<sequence>MNNQEGRYLYGILADGERKELGAIGIGDRNDTVYTLPYQDIAAVISCSPVVKYPVTRDNALAHAKVLDRAVEEGTVLPVKFCTIAENENAIIDKVLKDRYQEFVDLLKEMSDKMEFGIRALWRDKDAVYAEIVEEHKDIKALKQKLLKEKDKQKRYAGAVKVGELVEKALAEKKQREGAELLEALKPLSLKWKENSLYGDMNILNTAFLTFRERESAFDEKVHSLGEKYGEKTNLKYTSSLVPFNFVEIVIHW</sequence>
<organism evidence="4 5">
    <name type="scientific">Ktedonobacter robiniae</name>
    <dbReference type="NCBI Taxonomy" id="2778365"/>
    <lineage>
        <taxon>Bacteria</taxon>
        <taxon>Bacillati</taxon>
        <taxon>Chloroflexota</taxon>
        <taxon>Ktedonobacteria</taxon>
        <taxon>Ktedonobacterales</taxon>
        <taxon>Ktedonobacteraceae</taxon>
        <taxon>Ktedonobacter</taxon>
    </lineage>
</organism>
<dbReference type="PANTHER" id="PTHR36852">
    <property type="entry name" value="PROTEIN GVPL 2"/>
    <property type="match status" value="1"/>
</dbReference>
<name>A0ABQ3V151_9CHLR</name>
<keyword evidence="5" id="KW-1185">Reference proteome</keyword>
<evidence type="ECO:0000256" key="3">
    <source>
        <dbReference type="ARBA" id="ARBA00035643"/>
    </source>
</evidence>
<evidence type="ECO:0000313" key="5">
    <source>
        <dbReference type="Proteomes" id="UP000654345"/>
    </source>
</evidence>
<comment type="caution">
    <text evidence="4">The sequence shown here is derived from an EMBL/GenBank/DDBJ whole genome shotgun (WGS) entry which is preliminary data.</text>
</comment>